<proteinExistence type="predicted"/>
<evidence type="ECO:0000313" key="3">
    <source>
        <dbReference type="Proteomes" id="UP001178507"/>
    </source>
</evidence>
<protein>
    <submittedName>
        <fullName evidence="2">Uncharacterized protein</fullName>
    </submittedName>
</protein>
<evidence type="ECO:0000256" key="1">
    <source>
        <dbReference type="SAM" id="SignalP"/>
    </source>
</evidence>
<gene>
    <name evidence="2" type="ORF">EVOR1521_LOCUS10738</name>
</gene>
<accession>A0AA36I9Q1</accession>
<dbReference type="Proteomes" id="UP001178507">
    <property type="component" value="Unassembled WGS sequence"/>
</dbReference>
<name>A0AA36I9Q1_9DINO</name>
<sequence length="122" mass="13609">MWFLTSLICVASLSFGAGYAEVRTFAVTLLLEDEDVRTAVLPYAHQDHCSCGAKEPPCRWSPEHQEYQCPGTPRLPAEAGAERATRVALEELSEGLLDLQPWRASPRQLSRQSELDLYNFAA</sequence>
<evidence type="ECO:0000313" key="2">
    <source>
        <dbReference type="EMBL" id="CAJ1383667.1"/>
    </source>
</evidence>
<dbReference type="EMBL" id="CAUJNA010001038">
    <property type="protein sequence ID" value="CAJ1383667.1"/>
    <property type="molecule type" value="Genomic_DNA"/>
</dbReference>
<keyword evidence="3" id="KW-1185">Reference proteome</keyword>
<organism evidence="2 3">
    <name type="scientific">Effrenium voratum</name>
    <dbReference type="NCBI Taxonomy" id="2562239"/>
    <lineage>
        <taxon>Eukaryota</taxon>
        <taxon>Sar</taxon>
        <taxon>Alveolata</taxon>
        <taxon>Dinophyceae</taxon>
        <taxon>Suessiales</taxon>
        <taxon>Symbiodiniaceae</taxon>
        <taxon>Effrenium</taxon>
    </lineage>
</organism>
<feature type="chain" id="PRO_5041388470" evidence="1">
    <location>
        <begin position="21"/>
        <end position="122"/>
    </location>
</feature>
<comment type="caution">
    <text evidence="2">The sequence shown here is derived from an EMBL/GenBank/DDBJ whole genome shotgun (WGS) entry which is preliminary data.</text>
</comment>
<dbReference type="AlphaFoldDB" id="A0AA36I9Q1"/>
<keyword evidence="1" id="KW-0732">Signal</keyword>
<reference evidence="2" key="1">
    <citation type="submission" date="2023-08" db="EMBL/GenBank/DDBJ databases">
        <authorList>
            <person name="Chen Y."/>
            <person name="Shah S."/>
            <person name="Dougan E. K."/>
            <person name="Thang M."/>
            <person name="Chan C."/>
        </authorList>
    </citation>
    <scope>NUCLEOTIDE SEQUENCE</scope>
</reference>
<feature type="signal peptide" evidence="1">
    <location>
        <begin position="1"/>
        <end position="20"/>
    </location>
</feature>